<dbReference type="AlphaFoldDB" id="A0A4Q4P779"/>
<dbReference type="Proteomes" id="UP000293195">
    <property type="component" value="Unassembled WGS sequence"/>
</dbReference>
<organism evidence="1 3">
    <name type="scientific">Alternaria tenuissima</name>
    <dbReference type="NCBI Taxonomy" id="119927"/>
    <lineage>
        <taxon>Eukaryota</taxon>
        <taxon>Fungi</taxon>
        <taxon>Dikarya</taxon>
        <taxon>Ascomycota</taxon>
        <taxon>Pezizomycotina</taxon>
        <taxon>Dothideomycetes</taxon>
        <taxon>Pleosporomycetidae</taxon>
        <taxon>Pleosporales</taxon>
        <taxon>Pleosporineae</taxon>
        <taxon>Pleosporaceae</taxon>
        <taxon>Alternaria</taxon>
        <taxon>Alternaria sect. Alternaria</taxon>
        <taxon>Alternaria alternata complex</taxon>
    </lineage>
</organism>
<proteinExistence type="predicted"/>
<sequence length="453" mass="51832">MASVDQCERAINLYTELRGSGKYPPWSEVDIVEMLFHGVDDQHIKTEWAHVVKVYHDLRGDVGSILWRITSGGRFVNPNVSVQTVEEWIANGLSEFIIGLEYIRFVPEPDMYTAEAFLNDLEWETRSSMPEPFTLEDILFYMKTGWTGEQIATEYVALQHTKYLSDQGVHLRQGVDEELEDSWIELHYGLLYATTHLPSEPVVLRNMHRSQDQYNTYFASAPAVDPLLFNAKTARLMTATVVKLDKRLNQRIKQGGHPKALNTMFTLDDLTAYRKIRANTESGTDDLDVENHSQIWQFLMDLAARLHPHLAEPQEQASITVQPTKTAKKSRFDLRKWTDAERHALWRCINAWCKEHGIDKFEAKNLDTDTLQNFANSINAVRAGQDEDGLDRTAETVQGQVRDAIRRDVSLANRPIFNLGERAKETAEDIRNNKVIPDSVRYPDEAIDMSGIP</sequence>
<comment type="caution">
    <text evidence="1">The sequence shown here is derived from an EMBL/GenBank/DDBJ whole genome shotgun (WGS) entry which is preliminary data.</text>
</comment>
<dbReference type="Proteomes" id="UP000292340">
    <property type="component" value="Unassembled WGS sequence"/>
</dbReference>
<evidence type="ECO:0000313" key="1">
    <source>
        <dbReference type="EMBL" id="RYN19059.1"/>
    </source>
</evidence>
<dbReference type="EMBL" id="PDXF01000048">
    <property type="protein sequence ID" value="RYN94341.1"/>
    <property type="molecule type" value="Genomic_DNA"/>
</dbReference>
<reference evidence="1 4" key="2">
    <citation type="journal article" date="2019" name="bioRxiv">
        <title>Genomics, evolutionary history and diagnostics of the Alternaria alternata species group including apple and Asian pear pathotypes.</title>
        <authorList>
            <person name="Armitage A.D."/>
            <person name="Cockerton H.M."/>
            <person name="Sreenivasaprasad S."/>
            <person name="Woodhall J.W."/>
            <person name="Lane C.R."/>
            <person name="Harrison R.J."/>
            <person name="Clarkson J.P."/>
        </authorList>
    </citation>
    <scope>NUCLEOTIDE SEQUENCE</scope>
    <source>
        <strain evidence="1">FERA 1164</strain>
        <strain evidence="4">FERA 635</strain>
    </source>
</reference>
<name>A0A4Q4P779_9PLEO</name>
<keyword evidence="4" id="KW-1185">Reference proteome</keyword>
<gene>
    <name evidence="1" type="ORF">AA0115_g10991</name>
    <name evidence="2" type="ORF">AA0119_g9258</name>
</gene>
<evidence type="ECO:0000313" key="4">
    <source>
        <dbReference type="Proteomes" id="UP000293195"/>
    </source>
</evidence>
<dbReference type="EMBL" id="PDXB01000045">
    <property type="protein sequence ID" value="RYN19059.1"/>
    <property type="molecule type" value="Genomic_DNA"/>
</dbReference>
<evidence type="ECO:0000313" key="3">
    <source>
        <dbReference type="Proteomes" id="UP000292340"/>
    </source>
</evidence>
<protein>
    <submittedName>
        <fullName evidence="1">Uncharacterized protein</fullName>
    </submittedName>
</protein>
<evidence type="ECO:0000313" key="2">
    <source>
        <dbReference type="EMBL" id="RYN94341.1"/>
    </source>
</evidence>
<reference evidence="1" key="1">
    <citation type="submission" date="2017-10" db="EMBL/GenBank/DDBJ databases">
        <authorList>
            <person name="Armitage A.D."/>
            <person name="Barbara D.J."/>
            <person name="Woodhall J.W."/>
            <person name="Sreenivasaprasad S."/>
            <person name="Lane C.R."/>
            <person name="Clarkson J.P."/>
            <person name="Harrison R.J."/>
        </authorList>
    </citation>
    <scope>NUCLEOTIDE SEQUENCE</scope>
    <source>
        <strain evidence="1">FERA 1164</strain>
        <strain evidence="2">FERA 635</strain>
    </source>
</reference>
<accession>A0A4Q4P779</accession>
<dbReference type="OrthoDB" id="3691587at2759"/>